<name>A0A1P8MQT5_9RHOB</name>
<protein>
    <recommendedName>
        <fullName evidence="1">Glycosyl transferase family 25 domain-containing protein</fullName>
    </recommendedName>
</protein>
<dbReference type="InterPro" id="IPR002654">
    <property type="entry name" value="Glyco_trans_25"/>
</dbReference>
<evidence type="ECO:0000313" key="2">
    <source>
        <dbReference type="EMBL" id="APX10430.1"/>
    </source>
</evidence>
<dbReference type="KEGG" id="tom:BWR18_00975"/>
<proteinExistence type="predicted"/>
<dbReference type="OrthoDB" id="259382at2"/>
<feature type="domain" description="Glycosyl transferase family 25" evidence="1">
    <location>
        <begin position="8"/>
        <end position="178"/>
    </location>
</feature>
<organism evidence="2 3">
    <name type="scientific">Tateyamaria omphalii</name>
    <dbReference type="NCBI Taxonomy" id="299262"/>
    <lineage>
        <taxon>Bacteria</taxon>
        <taxon>Pseudomonadati</taxon>
        <taxon>Pseudomonadota</taxon>
        <taxon>Alphaproteobacteria</taxon>
        <taxon>Rhodobacterales</taxon>
        <taxon>Roseobacteraceae</taxon>
        <taxon>Tateyamaria</taxon>
    </lineage>
</organism>
<accession>A0A1P8MQT5</accession>
<evidence type="ECO:0000259" key="1">
    <source>
        <dbReference type="Pfam" id="PF01755"/>
    </source>
</evidence>
<dbReference type="AlphaFoldDB" id="A0A1P8MQT5"/>
<dbReference type="Pfam" id="PF01755">
    <property type="entry name" value="Glyco_transf_25"/>
    <property type="match status" value="1"/>
</dbReference>
<dbReference type="STRING" id="299262.BWR18_00975"/>
<reference evidence="2 3" key="1">
    <citation type="submission" date="2017-01" db="EMBL/GenBank/DDBJ databases">
        <title>Complete genome of Tateyamaria omphalii DOK1-4 isolated from seawater in Dokdo.</title>
        <authorList>
            <person name="Kim J.H."/>
            <person name="Chi W.-J."/>
        </authorList>
    </citation>
    <scope>NUCLEOTIDE SEQUENCE [LARGE SCALE GENOMIC DNA]</scope>
    <source>
        <strain evidence="2 3">DOK1-4</strain>
    </source>
</reference>
<dbReference type="EMBL" id="CP019312">
    <property type="protein sequence ID" value="APX10430.1"/>
    <property type="molecule type" value="Genomic_DNA"/>
</dbReference>
<evidence type="ECO:0000313" key="3">
    <source>
        <dbReference type="Proteomes" id="UP000186336"/>
    </source>
</evidence>
<gene>
    <name evidence="2" type="ORF">BWR18_00975</name>
</gene>
<dbReference type="Proteomes" id="UP000186336">
    <property type="component" value="Chromosome"/>
</dbReference>
<sequence length="273" mass="31193">MTQVYCEMINLAQAQSRRDLMAPQLQAARVEPYVHPAFDHRQDTRGDIDRLSRAFGAWGVFKRQDRAITISHAQVWQRFVDSGASHCLVIEDDVYLSHDLGQWLYDLCWWPESAHIVKLERWRSGTLKVLMRPGHEHLGREVRQVLSRHTGAAGYMLTRHAAKVLLDQQPYKLTVDQLLFNLNASRVARKLGVAQVTPALVVQGNEPHDHAAHNDVRSRPTGWQLRRQKLHRAYYEIAYPLSTFFAVARGHARLDPVPFAETTLSPQTHGVCA</sequence>
<keyword evidence="3" id="KW-1185">Reference proteome</keyword>
<dbReference type="RefSeq" id="WP_076626292.1">
    <property type="nucleotide sequence ID" value="NZ_CP019312.1"/>
</dbReference>